<sequence>MDSHTFSSLPRDLHLEIGKFLKSSEMEGLIASSKSMRRIYAPSYFHTVAFRGTSMDLVMDLFAFKNANRSRATTSHIVVPAIKHITISQEADTPSPAPHLALVLPRLTASSLGVMRNLQSIQLDLWWFSDAQQKELRDRCAGLPVWNGLRSIQMEDEADTELLAILVSKTRPESFSGLQFGGQLEVQAARQCTPFLRRLVVPFRLPATADVGGRAGIVSNKTSLLMQFGRLEWLVLAPIQVKPGVVAAIREDPKMFFNVLLKEISRLPYLTRLGLKFPRSILVARQPGVPGTGTGLSAVGHYVRQWNKQIFAKIPALQQVAFIHGAIVLRAVRGADATIRVSIERDLDRHTTNDKVPTVFFLFFALSAPFLINVETPPTELPHREVTSSRLPCHLPHYQGAPLLGEWKELLPPAGELPSILPPAPRTSPQDLTS</sequence>
<accession>A0A8H5IJT0</accession>
<evidence type="ECO:0000313" key="2">
    <source>
        <dbReference type="Proteomes" id="UP000522262"/>
    </source>
</evidence>
<evidence type="ECO:0000313" key="1">
    <source>
        <dbReference type="EMBL" id="KAF5538483.1"/>
    </source>
</evidence>
<proteinExistence type="predicted"/>
<protein>
    <recommendedName>
        <fullName evidence="3">F-box domain-containing protein</fullName>
    </recommendedName>
</protein>
<dbReference type="AlphaFoldDB" id="A0A8H5IJT0"/>
<dbReference type="EMBL" id="JAAOAM010000218">
    <property type="protein sequence ID" value="KAF5538483.1"/>
    <property type="molecule type" value="Genomic_DNA"/>
</dbReference>
<evidence type="ECO:0008006" key="3">
    <source>
        <dbReference type="Google" id="ProtNLM"/>
    </source>
</evidence>
<name>A0A8H5IJT0_9HYPO</name>
<dbReference type="Proteomes" id="UP000522262">
    <property type="component" value="Unassembled WGS sequence"/>
</dbReference>
<gene>
    <name evidence="1" type="ORF">FMEXI_9352</name>
</gene>
<organism evidence="1 2">
    <name type="scientific">Fusarium mexicanum</name>
    <dbReference type="NCBI Taxonomy" id="751941"/>
    <lineage>
        <taxon>Eukaryota</taxon>
        <taxon>Fungi</taxon>
        <taxon>Dikarya</taxon>
        <taxon>Ascomycota</taxon>
        <taxon>Pezizomycotina</taxon>
        <taxon>Sordariomycetes</taxon>
        <taxon>Hypocreomycetidae</taxon>
        <taxon>Hypocreales</taxon>
        <taxon>Nectriaceae</taxon>
        <taxon>Fusarium</taxon>
        <taxon>Fusarium fujikuroi species complex</taxon>
    </lineage>
</organism>
<keyword evidence="2" id="KW-1185">Reference proteome</keyword>
<comment type="caution">
    <text evidence="1">The sequence shown here is derived from an EMBL/GenBank/DDBJ whole genome shotgun (WGS) entry which is preliminary data.</text>
</comment>
<reference evidence="1 2" key="1">
    <citation type="submission" date="2020-05" db="EMBL/GenBank/DDBJ databases">
        <title>Identification and distribution of gene clusters putatively required for synthesis of sphingolipid metabolism inhibitors in phylogenetically diverse species of the filamentous fungus Fusarium.</title>
        <authorList>
            <person name="Kim H.-S."/>
            <person name="Busman M."/>
            <person name="Brown D.W."/>
            <person name="Divon H."/>
            <person name="Uhlig S."/>
            <person name="Proctor R.H."/>
        </authorList>
    </citation>
    <scope>NUCLEOTIDE SEQUENCE [LARGE SCALE GENOMIC DNA]</scope>
    <source>
        <strain evidence="1 2">NRRL 53147</strain>
    </source>
</reference>